<keyword evidence="3" id="KW-1185">Reference proteome</keyword>
<organism evidence="2 3">
    <name type="scientific">Penicillium antarcticum</name>
    <dbReference type="NCBI Taxonomy" id="416450"/>
    <lineage>
        <taxon>Eukaryota</taxon>
        <taxon>Fungi</taxon>
        <taxon>Dikarya</taxon>
        <taxon>Ascomycota</taxon>
        <taxon>Pezizomycotina</taxon>
        <taxon>Eurotiomycetes</taxon>
        <taxon>Eurotiomycetidae</taxon>
        <taxon>Eurotiales</taxon>
        <taxon>Aspergillaceae</taxon>
        <taxon>Penicillium</taxon>
    </lineage>
</organism>
<evidence type="ECO:0000313" key="3">
    <source>
        <dbReference type="Proteomes" id="UP000191672"/>
    </source>
</evidence>
<feature type="region of interest" description="Disordered" evidence="1">
    <location>
        <begin position="29"/>
        <end position="57"/>
    </location>
</feature>
<name>A0A1V6QL10_9EURO</name>
<gene>
    <name evidence="2" type="ORF">PENANT_c002G01089</name>
</gene>
<dbReference type="Proteomes" id="UP000191672">
    <property type="component" value="Unassembled WGS sequence"/>
</dbReference>
<evidence type="ECO:0000256" key="1">
    <source>
        <dbReference type="SAM" id="MobiDB-lite"/>
    </source>
</evidence>
<comment type="caution">
    <text evidence="2">The sequence shown here is derived from an EMBL/GenBank/DDBJ whole genome shotgun (WGS) entry which is preliminary data.</text>
</comment>
<proteinExistence type="predicted"/>
<protein>
    <submittedName>
        <fullName evidence="2">Uncharacterized protein</fullName>
    </submittedName>
</protein>
<reference evidence="3" key="1">
    <citation type="journal article" date="2017" name="Nat. Microbiol.">
        <title>Global analysis of biosynthetic gene clusters reveals vast potential of secondary metabolite production in Penicillium species.</title>
        <authorList>
            <person name="Nielsen J.C."/>
            <person name="Grijseels S."/>
            <person name="Prigent S."/>
            <person name="Ji B."/>
            <person name="Dainat J."/>
            <person name="Nielsen K.F."/>
            <person name="Frisvad J.C."/>
            <person name="Workman M."/>
            <person name="Nielsen J."/>
        </authorList>
    </citation>
    <scope>NUCLEOTIDE SEQUENCE [LARGE SCALE GENOMIC DNA]</scope>
    <source>
        <strain evidence="3">IBT 31811</strain>
    </source>
</reference>
<evidence type="ECO:0000313" key="2">
    <source>
        <dbReference type="EMBL" id="OQD89885.1"/>
    </source>
</evidence>
<dbReference type="EMBL" id="MDYN01000002">
    <property type="protein sequence ID" value="OQD89885.1"/>
    <property type="molecule type" value="Genomic_DNA"/>
</dbReference>
<dbReference type="AlphaFoldDB" id="A0A1V6QL10"/>
<accession>A0A1V6QL10</accession>
<sequence>MDLHNRRGEKLYEWNCGDETWARLKTGHLVDDDDSPGVTGKTATFAGPKSQKDDSLW</sequence>